<keyword evidence="4" id="KW-1185">Reference proteome</keyword>
<dbReference type="GO" id="GO:0070876">
    <property type="term" value="C:SOSS complex"/>
    <property type="evidence" value="ECO:0007669"/>
    <property type="project" value="InterPro"/>
</dbReference>
<dbReference type="AlphaFoldDB" id="A0A1V9XZD6"/>
<protein>
    <submittedName>
        <fullName evidence="3">SOSS complex subunit C-like</fullName>
    </submittedName>
</protein>
<dbReference type="Proteomes" id="UP000192247">
    <property type="component" value="Unassembled WGS sequence"/>
</dbReference>
<dbReference type="InterPro" id="IPR031821">
    <property type="entry name" value="SOSSC"/>
</dbReference>
<organism evidence="3 4">
    <name type="scientific">Tropilaelaps mercedesae</name>
    <dbReference type="NCBI Taxonomy" id="418985"/>
    <lineage>
        <taxon>Eukaryota</taxon>
        <taxon>Metazoa</taxon>
        <taxon>Ecdysozoa</taxon>
        <taxon>Arthropoda</taxon>
        <taxon>Chelicerata</taxon>
        <taxon>Arachnida</taxon>
        <taxon>Acari</taxon>
        <taxon>Parasitiformes</taxon>
        <taxon>Mesostigmata</taxon>
        <taxon>Gamasina</taxon>
        <taxon>Dermanyssoidea</taxon>
        <taxon>Laelapidae</taxon>
        <taxon>Tropilaelaps</taxon>
    </lineage>
</organism>
<dbReference type="GO" id="GO:0005654">
    <property type="term" value="C:nucleoplasm"/>
    <property type="evidence" value="ECO:0007669"/>
    <property type="project" value="TreeGrafter"/>
</dbReference>
<feature type="region of interest" description="Disordered" evidence="2">
    <location>
        <begin position="1"/>
        <end position="84"/>
    </location>
</feature>
<proteinExistence type="inferred from homology"/>
<feature type="region of interest" description="Disordered" evidence="2">
    <location>
        <begin position="105"/>
        <end position="126"/>
    </location>
</feature>
<comment type="similarity">
    <text evidence="1">Belongs to the SOSS-C family.</text>
</comment>
<feature type="compositionally biased region" description="Polar residues" evidence="2">
    <location>
        <begin position="35"/>
        <end position="44"/>
    </location>
</feature>
<dbReference type="PANTHER" id="PTHR31526">
    <property type="entry name" value="SOSS COMPLEX SUBUNIT C"/>
    <property type="match status" value="1"/>
</dbReference>
<dbReference type="Pfam" id="PF15925">
    <property type="entry name" value="SOSSC"/>
    <property type="match status" value="1"/>
</dbReference>
<accession>A0A1V9XZD6</accession>
<dbReference type="OrthoDB" id="419617at2759"/>
<dbReference type="InParanoid" id="A0A1V9XZD6"/>
<comment type="caution">
    <text evidence="3">The sequence shown here is derived from an EMBL/GenBank/DDBJ whole genome shotgun (WGS) entry which is preliminary data.</text>
</comment>
<evidence type="ECO:0000256" key="1">
    <source>
        <dbReference type="ARBA" id="ARBA00007829"/>
    </source>
</evidence>
<feature type="compositionally biased region" description="Low complexity" evidence="2">
    <location>
        <begin position="71"/>
        <end position="84"/>
    </location>
</feature>
<feature type="compositionally biased region" description="Low complexity" evidence="2">
    <location>
        <begin position="20"/>
        <end position="34"/>
    </location>
</feature>
<dbReference type="PANTHER" id="PTHR31526:SF2">
    <property type="entry name" value="SOSS COMPLEX SUBUNIT C"/>
    <property type="match status" value="1"/>
</dbReference>
<evidence type="ECO:0000313" key="4">
    <source>
        <dbReference type="Proteomes" id="UP000192247"/>
    </source>
</evidence>
<evidence type="ECO:0000313" key="3">
    <source>
        <dbReference type="EMBL" id="OQR78803.1"/>
    </source>
</evidence>
<dbReference type="GO" id="GO:0006281">
    <property type="term" value="P:DNA repair"/>
    <property type="evidence" value="ECO:0007669"/>
    <property type="project" value="InterPro"/>
</dbReference>
<gene>
    <name evidence="3" type="ORF">BIW11_06166</name>
</gene>
<dbReference type="STRING" id="418985.A0A1V9XZD6"/>
<evidence type="ECO:0000256" key="2">
    <source>
        <dbReference type="SAM" id="MobiDB-lite"/>
    </source>
</evidence>
<name>A0A1V9XZD6_9ACAR</name>
<reference evidence="3 4" key="1">
    <citation type="journal article" date="2017" name="Gigascience">
        <title>Draft genome of the honey bee ectoparasitic mite, Tropilaelaps mercedesae, is shaped by the parasitic life history.</title>
        <authorList>
            <person name="Dong X."/>
            <person name="Armstrong S.D."/>
            <person name="Xia D."/>
            <person name="Makepeace B.L."/>
            <person name="Darby A.C."/>
            <person name="Kadowaki T."/>
        </authorList>
    </citation>
    <scope>NUCLEOTIDE SEQUENCE [LARGE SCALE GENOMIC DNA]</scope>
    <source>
        <strain evidence="3">Wuxi-XJTLU</strain>
    </source>
</reference>
<dbReference type="EMBL" id="MNPL01001812">
    <property type="protein sequence ID" value="OQR78803.1"/>
    <property type="molecule type" value="Genomic_DNA"/>
</dbReference>
<sequence length="342" mass="36284">MHDQSRRHSDKRTVRNASRQSTPALLASTTSTQAFQLSTPSQMHRTMVGTRRGRSDSKRATRFSAHTNGHTSGPAKTSTSSPATTLARVAGTRTGVRHKQMTAAATKTAGRNHQRTDLGRLPPLKVKNNDELAPALSSCATSEGCGTSRAGGREGTGIQTRQHDEAGASLIAVHSCDVSKADVSNSRCGGKSTCRVLQETSALRITTLSHCAGPVGTSGASSLLSPTIVTTSIQTPLRTTTPAALAKPMMAFQPPQDVKGRKILEDLQQKKQFLLMKNPPQQPMQVETPMSQNQRTALAHAQQTSPGFFITQESSFGNLILPVLPRFPSGPASTAPSGTNNS</sequence>
<feature type="compositionally biased region" description="Basic and acidic residues" evidence="2">
    <location>
        <begin position="1"/>
        <end position="13"/>
    </location>
</feature>